<name>A0A9N9CQP4_9GLOM</name>
<sequence>PQVVAFLIENCPFCGTAPKREEKSPVITKETQLLLPKKLGIRHKMAKQATRAKVGRKDLRPVKGSKLPLTNASNQNGTDNLKNSRRPSNNNDNGNVITKNLDGGSNNWPNK</sequence>
<evidence type="ECO:0000256" key="1">
    <source>
        <dbReference type="SAM" id="MobiDB-lite"/>
    </source>
</evidence>
<dbReference type="Proteomes" id="UP000789831">
    <property type="component" value="Unassembled WGS sequence"/>
</dbReference>
<comment type="caution">
    <text evidence="2">The sequence shown here is derived from an EMBL/GenBank/DDBJ whole genome shotgun (WGS) entry which is preliminary data.</text>
</comment>
<evidence type="ECO:0000313" key="2">
    <source>
        <dbReference type="EMBL" id="CAG8612481.1"/>
    </source>
</evidence>
<dbReference type="AlphaFoldDB" id="A0A9N9CQP4"/>
<protein>
    <submittedName>
        <fullName evidence="2">11070_t:CDS:1</fullName>
    </submittedName>
</protein>
<proteinExistence type="predicted"/>
<organism evidence="2 3">
    <name type="scientific">Ambispora gerdemannii</name>
    <dbReference type="NCBI Taxonomy" id="144530"/>
    <lineage>
        <taxon>Eukaryota</taxon>
        <taxon>Fungi</taxon>
        <taxon>Fungi incertae sedis</taxon>
        <taxon>Mucoromycota</taxon>
        <taxon>Glomeromycotina</taxon>
        <taxon>Glomeromycetes</taxon>
        <taxon>Archaeosporales</taxon>
        <taxon>Ambisporaceae</taxon>
        <taxon>Ambispora</taxon>
    </lineage>
</organism>
<evidence type="ECO:0000313" key="3">
    <source>
        <dbReference type="Proteomes" id="UP000789831"/>
    </source>
</evidence>
<feature type="region of interest" description="Disordered" evidence="1">
    <location>
        <begin position="42"/>
        <end position="111"/>
    </location>
</feature>
<reference evidence="2" key="1">
    <citation type="submission" date="2021-06" db="EMBL/GenBank/DDBJ databases">
        <authorList>
            <person name="Kallberg Y."/>
            <person name="Tangrot J."/>
            <person name="Rosling A."/>
        </authorList>
    </citation>
    <scope>NUCLEOTIDE SEQUENCE</scope>
    <source>
        <strain evidence="2">MT106</strain>
    </source>
</reference>
<gene>
    <name evidence="2" type="ORF">AGERDE_LOCUS9661</name>
</gene>
<feature type="non-terminal residue" evidence="2">
    <location>
        <position position="1"/>
    </location>
</feature>
<accession>A0A9N9CQP4</accession>
<feature type="compositionally biased region" description="Polar residues" evidence="1">
    <location>
        <begin position="68"/>
        <end position="111"/>
    </location>
</feature>
<dbReference type="EMBL" id="CAJVPL010002513">
    <property type="protein sequence ID" value="CAG8612481.1"/>
    <property type="molecule type" value="Genomic_DNA"/>
</dbReference>
<keyword evidence="3" id="KW-1185">Reference proteome</keyword>